<keyword evidence="9" id="KW-0520">NAD</keyword>
<evidence type="ECO:0000256" key="6">
    <source>
        <dbReference type="ARBA" id="ARBA00022967"/>
    </source>
</evidence>
<dbReference type="Pfam" id="PF00384">
    <property type="entry name" value="Molybdopterin"/>
    <property type="match status" value="1"/>
</dbReference>
<dbReference type="Pfam" id="PF10588">
    <property type="entry name" value="NADH-G_4Fe-4S_3"/>
    <property type="match status" value="1"/>
</dbReference>
<dbReference type="InterPro" id="IPR006963">
    <property type="entry name" value="Mopterin_OxRdtase_4Fe-4S_dom"/>
</dbReference>
<dbReference type="EMBL" id="OW152822">
    <property type="protein sequence ID" value="CAH2037880.1"/>
    <property type="molecule type" value="Genomic_DNA"/>
</dbReference>
<evidence type="ECO:0000259" key="14">
    <source>
        <dbReference type="PROSITE" id="PS51839"/>
    </source>
</evidence>
<organism evidence="15 16">
    <name type="scientific">Iphiclides podalirius</name>
    <name type="common">scarce swallowtail</name>
    <dbReference type="NCBI Taxonomy" id="110791"/>
    <lineage>
        <taxon>Eukaryota</taxon>
        <taxon>Metazoa</taxon>
        <taxon>Ecdysozoa</taxon>
        <taxon>Arthropoda</taxon>
        <taxon>Hexapoda</taxon>
        <taxon>Insecta</taxon>
        <taxon>Pterygota</taxon>
        <taxon>Neoptera</taxon>
        <taxon>Endopterygota</taxon>
        <taxon>Lepidoptera</taxon>
        <taxon>Glossata</taxon>
        <taxon>Ditrysia</taxon>
        <taxon>Papilionoidea</taxon>
        <taxon>Papilionidae</taxon>
        <taxon>Papilioninae</taxon>
        <taxon>Iphiclides</taxon>
    </lineage>
</organism>
<evidence type="ECO:0000256" key="1">
    <source>
        <dbReference type="ARBA" id="ARBA00001966"/>
    </source>
</evidence>
<dbReference type="NCBIfam" id="TIGR01973">
    <property type="entry name" value="NuoG"/>
    <property type="match status" value="1"/>
</dbReference>
<dbReference type="SUPFAM" id="SSF54292">
    <property type="entry name" value="2Fe-2S ferredoxin-like"/>
    <property type="match status" value="1"/>
</dbReference>
<dbReference type="InterPro" id="IPR054351">
    <property type="entry name" value="NADH_UbQ_OxRdtase_ferredoxin"/>
</dbReference>
<keyword evidence="5" id="KW-0479">Metal-binding</keyword>
<dbReference type="SUPFAM" id="SSF53706">
    <property type="entry name" value="Formate dehydrogenase/DMSO reductase, domains 1-3"/>
    <property type="match status" value="1"/>
</dbReference>
<evidence type="ECO:0000256" key="5">
    <source>
        <dbReference type="ARBA" id="ARBA00022723"/>
    </source>
</evidence>
<evidence type="ECO:0000259" key="13">
    <source>
        <dbReference type="PROSITE" id="PS51669"/>
    </source>
</evidence>
<dbReference type="Pfam" id="PF13510">
    <property type="entry name" value="Fer2_4"/>
    <property type="match status" value="1"/>
</dbReference>
<evidence type="ECO:0000256" key="7">
    <source>
        <dbReference type="ARBA" id="ARBA00023004"/>
    </source>
</evidence>
<dbReference type="PROSITE" id="PS00641">
    <property type="entry name" value="COMPLEX1_75K_1"/>
    <property type="match status" value="1"/>
</dbReference>
<dbReference type="InterPro" id="IPR001041">
    <property type="entry name" value="2Fe-2S_ferredoxin-type"/>
</dbReference>
<evidence type="ECO:0000313" key="16">
    <source>
        <dbReference type="Proteomes" id="UP000837857"/>
    </source>
</evidence>
<evidence type="ECO:0000256" key="8">
    <source>
        <dbReference type="ARBA" id="ARBA00023014"/>
    </source>
</evidence>
<dbReference type="PROSITE" id="PS51085">
    <property type="entry name" value="2FE2S_FER_2"/>
    <property type="match status" value="1"/>
</dbReference>
<name>A0ABN8HNG4_9NEOP</name>
<keyword evidence="6" id="KW-1278">Translocase</keyword>
<dbReference type="SMART" id="SM00929">
    <property type="entry name" value="NADH-G_4Fe-4S_3"/>
    <property type="match status" value="1"/>
</dbReference>
<dbReference type="PANTHER" id="PTHR43105">
    <property type="entry name" value="RESPIRATORY NITRATE REDUCTASE"/>
    <property type="match status" value="1"/>
</dbReference>
<evidence type="ECO:0000256" key="11">
    <source>
        <dbReference type="RuleBase" id="RU004523"/>
    </source>
</evidence>
<accession>A0ABN8HNG4</accession>
<dbReference type="InterPro" id="IPR006656">
    <property type="entry name" value="Mopterin_OxRdtase"/>
</dbReference>
<dbReference type="Gene3D" id="3.40.50.740">
    <property type="match status" value="1"/>
</dbReference>
<protein>
    <recommendedName>
        <fullName evidence="3">NADH-ubiquinone oxidoreductase 75 kDa subunit, mitochondrial</fullName>
    </recommendedName>
</protein>
<dbReference type="InterPro" id="IPR000283">
    <property type="entry name" value="NADH_UbQ_OxRdtase_75kDa_su_CS"/>
</dbReference>
<evidence type="ECO:0000313" key="15">
    <source>
        <dbReference type="EMBL" id="CAH2037880.1"/>
    </source>
</evidence>
<evidence type="ECO:0000256" key="4">
    <source>
        <dbReference type="ARBA" id="ARBA00022485"/>
    </source>
</evidence>
<keyword evidence="4" id="KW-0004">4Fe-4S</keyword>
<comment type="cofactor">
    <cofactor evidence="1">
        <name>[4Fe-4S] cluster</name>
        <dbReference type="ChEBI" id="CHEBI:49883"/>
    </cofactor>
</comment>
<evidence type="ECO:0000259" key="12">
    <source>
        <dbReference type="PROSITE" id="PS51085"/>
    </source>
</evidence>
<sequence>MTIVAVLVQLDKEISNSERSHPVERLAVVSAELVSIQEEINVLEGTTTSKKIGIDEYGKTLHQVFVSLDIYRRPMLALENEDFIANVNRKEMHRIELNFLRIRYGELLKEKKDLLAQILRIKSLYGALQKLLDSIWSDNLKAATQLEDSLKRARSLRDALASVGARLKAAADYALEATRAMDDALPAWKLTSVGKTGWERTATCADACRLLVRARCSERAARRVLAAYAAPRAARSIRLALDYAFTDLFHDQKYRQATETFIEFKEALQLLINCIHQEVNIFINGQAVKVPSYFTALQALRRERVTIPTFCYHERLSIAGNCRMCLIEIEGNWKPQIACATPVYKDMKIRTNSKMALMAQEGVLEFLLIDHPLDCPICDQGGECDLQDLTMRFGNDRSRFTDIFFQGKRAVENKNLSSLIRTEMTRCIHCTRCIRFASQVCGMDVLGTTGRGGEMLVGTYVDKMFFSELSGNIIDLCPVGALTSIPYMFKARPWELKKTNSIDITDATGTNVVLDHRFDRVLRVLPRENGEVNQEWLSDKGRWAIDSLDMQRLVTPMCRMDESLCPIDWNVALKMASKLIKRTKPHKIMAIAGPHSNVETLVATKDFLNMLGCENTFVERSLCYTASDADLRIAYSLNVNMKDIAKADKILLVGTNPRFEAPILNAWIRQAYVYNECDIYVVGPECEYNYHVKYLGSEVNSVAQAGEVLKGAKRPLVFIGVAQLGTSYGSGMISLLSNMTSEMNTSPDWTVLNIVTLEASFAGALEVGWKPGALAALKEINPLLIISLGADEVFYDWAPSTNCTVMYIGYQGDRGSESATLVLPGSAHSEAGGIYLNMEGRVQYATPAVTPPGQARHDWKIIRALAEYSGICLIYSDIDSMFCRLAQISPNFLHFDKYQSKLFPDLVPSMVDNCSGTNGCIDVKMKTMRDYFCSDVFTYNSPTMLKAQKAVTEFNSTSQYLAI</sequence>
<evidence type="ECO:0000256" key="9">
    <source>
        <dbReference type="ARBA" id="ARBA00023027"/>
    </source>
</evidence>
<dbReference type="Gene3D" id="3.30.70.20">
    <property type="match status" value="1"/>
</dbReference>
<dbReference type="Pfam" id="PF22151">
    <property type="entry name" value="Fer4_NDSU1"/>
    <property type="match status" value="1"/>
</dbReference>
<feature type="domain" description="2Fe-2S ferredoxin-type" evidence="12">
    <location>
        <begin position="277"/>
        <end position="355"/>
    </location>
</feature>
<dbReference type="Gene3D" id="3.10.20.740">
    <property type="match status" value="1"/>
</dbReference>
<dbReference type="InterPro" id="IPR050123">
    <property type="entry name" value="Prok_molybdopt-oxidoreductase"/>
</dbReference>
<dbReference type="PROSITE" id="PS51839">
    <property type="entry name" value="4FE4S_HC3"/>
    <property type="match status" value="1"/>
</dbReference>
<dbReference type="SUPFAM" id="SSF54862">
    <property type="entry name" value="4Fe-4S ferredoxins"/>
    <property type="match status" value="1"/>
</dbReference>
<keyword evidence="8" id="KW-0411">Iron-sulfur</keyword>
<dbReference type="InterPro" id="IPR019574">
    <property type="entry name" value="NADH_UbQ_OxRdtase_Gsu_4Fe4S-bd"/>
</dbReference>
<keyword evidence="16" id="KW-1185">Reference proteome</keyword>
<feature type="domain" description="4Fe-4S His(Cys)3-ligated-type" evidence="14">
    <location>
        <begin position="355"/>
        <end position="394"/>
    </location>
</feature>
<dbReference type="InterPro" id="IPR036010">
    <property type="entry name" value="2Fe-2S_ferredoxin-like_sf"/>
</dbReference>
<evidence type="ECO:0000256" key="10">
    <source>
        <dbReference type="ARBA" id="ARBA00034078"/>
    </source>
</evidence>
<dbReference type="InterPro" id="IPR010228">
    <property type="entry name" value="NADH_UbQ_OxRdtase_Gsu"/>
</dbReference>
<gene>
    <name evidence="15" type="ORF">IPOD504_LOCUS1360</name>
</gene>
<dbReference type="Pfam" id="PF22117">
    <property type="entry name" value="Fer4_Nqo3"/>
    <property type="match status" value="1"/>
</dbReference>
<feature type="non-terminal residue" evidence="15">
    <location>
        <position position="1"/>
    </location>
</feature>
<comment type="similarity">
    <text evidence="2 11">Belongs to the complex I 75 kDa subunit family.</text>
</comment>
<dbReference type="CDD" id="cd00207">
    <property type="entry name" value="fer2"/>
    <property type="match status" value="1"/>
</dbReference>
<evidence type="ECO:0000256" key="3">
    <source>
        <dbReference type="ARBA" id="ARBA00013888"/>
    </source>
</evidence>
<proteinExistence type="inferred from homology"/>
<evidence type="ECO:0000256" key="2">
    <source>
        <dbReference type="ARBA" id="ARBA00005404"/>
    </source>
</evidence>
<dbReference type="PANTHER" id="PTHR43105:SF13">
    <property type="entry name" value="NADH-UBIQUINONE OXIDOREDUCTASE 75 KDA SUBUNIT, MITOCHONDRIAL"/>
    <property type="match status" value="1"/>
</dbReference>
<reference evidence="15" key="1">
    <citation type="submission" date="2022-03" db="EMBL/GenBank/DDBJ databases">
        <authorList>
            <person name="Martin H S."/>
        </authorList>
    </citation>
    <scope>NUCLEOTIDE SEQUENCE</scope>
</reference>
<feature type="domain" description="4Fe-4S Mo/W bis-MGD-type" evidence="13">
    <location>
        <begin position="496"/>
        <end position="552"/>
    </location>
</feature>
<dbReference type="PROSITE" id="PS51669">
    <property type="entry name" value="4FE4S_MOW_BIS_MGD"/>
    <property type="match status" value="1"/>
</dbReference>
<dbReference type="Gene3D" id="3.30.200.210">
    <property type="match status" value="1"/>
</dbReference>
<dbReference type="PROSITE" id="PS00642">
    <property type="entry name" value="COMPLEX1_75K_2"/>
    <property type="match status" value="1"/>
</dbReference>
<keyword evidence="7" id="KW-0408">Iron</keyword>
<dbReference type="Proteomes" id="UP000837857">
    <property type="component" value="Chromosome 10"/>
</dbReference>
<dbReference type="PROSITE" id="PS00643">
    <property type="entry name" value="COMPLEX1_75K_3"/>
    <property type="match status" value="1"/>
</dbReference>
<comment type="cofactor">
    <cofactor evidence="10">
        <name>[2Fe-2S] cluster</name>
        <dbReference type="ChEBI" id="CHEBI:190135"/>
    </cofactor>
</comment>